<evidence type="ECO:0000256" key="2">
    <source>
        <dbReference type="ARBA" id="ARBA00023027"/>
    </source>
</evidence>
<proteinExistence type="predicted"/>
<keyword evidence="2" id="KW-0520">NAD</keyword>
<reference evidence="4" key="1">
    <citation type="submission" date="2012-09" db="EMBL/GenBank/DDBJ databases">
        <authorList>
            <person name="Martin A.A."/>
        </authorList>
    </citation>
    <scope>NUCLEOTIDE SEQUENCE</scope>
</reference>
<dbReference type="InterPro" id="IPR008927">
    <property type="entry name" value="6-PGluconate_DH-like_C_sf"/>
</dbReference>
<accession>A0A0K0D2J4</accession>
<evidence type="ECO:0000256" key="3">
    <source>
        <dbReference type="SAM" id="SignalP"/>
    </source>
</evidence>
<keyword evidence="1" id="KW-0560">Oxidoreductase</keyword>
<dbReference type="STRING" id="6313.A0A0K0D2J4"/>
<evidence type="ECO:0000313" key="4">
    <source>
        <dbReference type="Proteomes" id="UP000035642"/>
    </source>
</evidence>
<keyword evidence="3" id="KW-0732">Signal</keyword>
<dbReference type="SUPFAM" id="SSF48179">
    <property type="entry name" value="6-phosphogluconate dehydrogenase C-terminal domain-like"/>
    <property type="match status" value="1"/>
</dbReference>
<keyword evidence="4" id="KW-1185">Reference proteome</keyword>
<dbReference type="GO" id="GO:0008442">
    <property type="term" value="F:3-hydroxyisobutyrate dehydrogenase activity"/>
    <property type="evidence" value="ECO:0007669"/>
    <property type="project" value="TreeGrafter"/>
</dbReference>
<dbReference type="Proteomes" id="UP000035642">
    <property type="component" value="Unassembled WGS sequence"/>
</dbReference>
<dbReference type="Gene3D" id="1.10.1040.10">
    <property type="entry name" value="N-(1-d-carboxylethyl)-l-norvaline Dehydrogenase, domain 2"/>
    <property type="match status" value="1"/>
</dbReference>
<dbReference type="WBParaSite" id="ACAC_0000428901-mRNA-1">
    <property type="protein sequence ID" value="ACAC_0000428901-mRNA-1"/>
    <property type="gene ID" value="ACAC_0000428901"/>
</dbReference>
<sequence>MGLIHLLTVMILFFKDLSLAQNASTTMQAPTPLGSLAHQIYRLIAQNPSYAKKDFAIVYQFLKEQNNLVN</sequence>
<evidence type="ECO:0000256" key="1">
    <source>
        <dbReference type="ARBA" id="ARBA00023002"/>
    </source>
</evidence>
<feature type="signal peptide" evidence="3">
    <location>
        <begin position="1"/>
        <end position="20"/>
    </location>
</feature>
<dbReference type="PANTHER" id="PTHR22981">
    <property type="entry name" value="3-HYDROXYISOBUTYRATE DEHYDROGENASE-RELATED"/>
    <property type="match status" value="1"/>
</dbReference>
<organism evidence="4 5">
    <name type="scientific">Angiostrongylus cantonensis</name>
    <name type="common">Rat lungworm</name>
    <dbReference type="NCBI Taxonomy" id="6313"/>
    <lineage>
        <taxon>Eukaryota</taxon>
        <taxon>Metazoa</taxon>
        <taxon>Ecdysozoa</taxon>
        <taxon>Nematoda</taxon>
        <taxon>Chromadorea</taxon>
        <taxon>Rhabditida</taxon>
        <taxon>Rhabditina</taxon>
        <taxon>Rhabditomorpha</taxon>
        <taxon>Strongyloidea</taxon>
        <taxon>Metastrongylidae</taxon>
        <taxon>Angiostrongylus</taxon>
    </lineage>
</organism>
<evidence type="ECO:0000313" key="5">
    <source>
        <dbReference type="WBParaSite" id="ACAC_0000428901-mRNA-1"/>
    </source>
</evidence>
<reference evidence="5" key="2">
    <citation type="submission" date="2017-02" db="UniProtKB">
        <authorList>
            <consortium name="WormBaseParasite"/>
        </authorList>
    </citation>
    <scope>IDENTIFICATION</scope>
</reference>
<dbReference type="GO" id="GO:0005739">
    <property type="term" value="C:mitochondrion"/>
    <property type="evidence" value="ECO:0007669"/>
    <property type="project" value="TreeGrafter"/>
</dbReference>
<name>A0A0K0D2J4_ANGCA</name>
<dbReference type="GO" id="GO:0006574">
    <property type="term" value="P:L-valine catabolic process"/>
    <property type="evidence" value="ECO:0007669"/>
    <property type="project" value="TreeGrafter"/>
</dbReference>
<dbReference type="PANTHER" id="PTHR22981:SF7">
    <property type="entry name" value="3-HYDROXYISOBUTYRATE DEHYDROGENASE, MITOCHONDRIAL"/>
    <property type="match status" value="1"/>
</dbReference>
<dbReference type="InterPro" id="IPR013328">
    <property type="entry name" value="6PGD_dom2"/>
</dbReference>
<feature type="chain" id="PRO_5005326465" evidence="3">
    <location>
        <begin position="21"/>
        <end position="70"/>
    </location>
</feature>
<dbReference type="AlphaFoldDB" id="A0A0K0D2J4"/>
<protein>
    <submittedName>
        <fullName evidence="5">NAD_binding_11 domain-containing protein</fullName>
    </submittedName>
</protein>